<dbReference type="InParanoid" id="A0A3N7HH28"/>
<organism evidence="1 2">
    <name type="scientific">Populus trichocarpa</name>
    <name type="common">Western balsam poplar</name>
    <name type="synonym">Populus balsamifera subsp. trichocarpa</name>
    <dbReference type="NCBI Taxonomy" id="3694"/>
    <lineage>
        <taxon>Eukaryota</taxon>
        <taxon>Viridiplantae</taxon>
        <taxon>Streptophyta</taxon>
        <taxon>Embryophyta</taxon>
        <taxon>Tracheophyta</taxon>
        <taxon>Spermatophyta</taxon>
        <taxon>Magnoliopsida</taxon>
        <taxon>eudicotyledons</taxon>
        <taxon>Gunneridae</taxon>
        <taxon>Pentapetalae</taxon>
        <taxon>rosids</taxon>
        <taxon>fabids</taxon>
        <taxon>Malpighiales</taxon>
        <taxon>Salicaceae</taxon>
        <taxon>Saliceae</taxon>
        <taxon>Populus</taxon>
    </lineage>
</organism>
<sequence length="151" mass="17768">MVAGCLLVRKEACLLRGMLFGSRPGHPMSWNLKYHVLGPGFIPLNYCFQICMIRSFWINFEIWREVQKEMIKELSKFSLQNLKEQNPFEDRGFFYMLLLNGGGWICRVCRYFSAFFTFPNVLLPVHCILIKLIREYIHLHFSGRQAAALKI</sequence>
<reference evidence="1 2" key="1">
    <citation type="journal article" date="2006" name="Science">
        <title>The genome of black cottonwood, Populus trichocarpa (Torr. &amp; Gray).</title>
        <authorList>
            <person name="Tuskan G.A."/>
            <person name="Difazio S."/>
            <person name="Jansson S."/>
            <person name="Bohlmann J."/>
            <person name="Grigoriev I."/>
            <person name="Hellsten U."/>
            <person name="Putnam N."/>
            <person name="Ralph S."/>
            <person name="Rombauts S."/>
            <person name="Salamov A."/>
            <person name="Schein J."/>
            <person name="Sterck L."/>
            <person name="Aerts A."/>
            <person name="Bhalerao R.R."/>
            <person name="Bhalerao R.P."/>
            <person name="Blaudez D."/>
            <person name="Boerjan W."/>
            <person name="Brun A."/>
            <person name="Brunner A."/>
            <person name="Busov V."/>
            <person name="Campbell M."/>
            <person name="Carlson J."/>
            <person name="Chalot M."/>
            <person name="Chapman J."/>
            <person name="Chen G.L."/>
            <person name="Cooper D."/>
            <person name="Coutinho P.M."/>
            <person name="Couturier J."/>
            <person name="Covert S."/>
            <person name="Cronk Q."/>
            <person name="Cunningham R."/>
            <person name="Davis J."/>
            <person name="Degroeve S."/>
            <person name="Dejardin A."/>
            <person name="Depamphilis C."/>
            <person name="Detter J."/>
            <person name="Dirks B."/>
            <person name="Dubchak I."/>
            <person name="Duplessis S."/>
            <person name="Ehlting J."/>
            <person name="Ellis B."/>
            <person name="Gendler K."/>
            <person name="Goodstein D."/>
            <person name="Gribskov M."/>
            <person name="Grimwood J."/>
            <person name="Groover A."/>
            <person name="Gunter L."/>
            <person name="Hamberger B."/>
            <person name="Heinze B."/>
            <person name="Helariutta Y."/>
            <person name="Henrissat B."/>
            <person name="Holligan D."/>
            <person name="Holt R."/>
            <person name="Huang W."/>
            <person name="Islam-Faridi N."/>
            <person name="Jones S."/>
            <person name="Jones-Rhoades M."/>
            <person name="Jorgensen R."/>
            <person name="Joshi C."/>
            <person name="Kangasjarvi J."/>
            <person name="Karlsson J."/>
            <person name="Kelleher C."/>
            <person name="Kirkpatrick R."/>
            <person name="Kirst M."/>
            <person name="Kohler A."/>
            <person name="Kalluri U."/>
            <person name="Larimer F."/>
            <person name="Leebens-Mack J."/>
            <person name="Leple J.C."/>
            <person name="Locascio P."/>
            <person name="Lou Y."/>
            <person name="Lucas S."/>
            <person name="Martin F."/>
            <person name="Montanini B."/>
            <person name="Napoli C."/>
            <person name="Nelson D.R."/>
            <person name="Nelson C."/>
            <person name="Nieminen K."/>
            <person name="Nilsson O."/>
            <person name="Pereda V."/>
            <person name="Peter G."/>
            <person name="Philippe R."/>
            <person name="Pilate G."/>
            <person name="Poliakov A."/>
            <person name="Razumovskaya J."/>
            <person name="Richardson P."/>
            <person name="Rinaldi C."/>
            <person name="Ritland K."/>
            <person name="Rouze P."/>
            <person name="Ryaboy D."/>
            <person name="Schmutz J."/>
            <person name="Schrader J."/>
            <person name="Segerman B."/>
            <person name="Shin H."/>
            <person name="Siddiqui A."/>
            <person name="Sterky F."/>
            <person name="Terry A."/>
            <person name="Tsai C.J."/>
            <person name="Uberbacher E."/>
            <person name="Unneberg P."/>
            <person name="Vahala J."/>
            <person name="Wall K."/>
            <person name="Wessler S."/>
            <person name="Yang G."/>
            <person name="Yin T."/>
            <person name="Douglas C."/>
            <person name="Marra M."/>
            <person name="Sandberg G."/>
            <person name="Van de Peer Y."/>
            <person name="Rokhsar D."/>
        </authorList>
    </citation>
    <scope>NUCLEOTIDE SEQUENCE [LARGE SCALE GENOMIC DNA]</scope>
    <source>
        <strain evidence="2">cv. Nisqually</strain>
    </source>
</reference>
<proteinExistence type="predicted"/>
<dbReference type="AlphaFoldDB" id="A0A3N7HH28"/>
<dbReference type="Proteomes" id="UP000006729">
    <property type="component" value="Chromosome 12"/>
</dbReference>
<dbReference type="SMR" id="A0A3N7HH28"/>
<dbReference type="EMBL" id="CM009301">
    <property type="protein sequence ID" value="RQO98194.1"/>
    <property type="molecule type" value="Genomic_DNA"/>
</dbReference>
<gene>
    <name evidence="1" type="ORF">POPTR_012G023601</name>
</gene>
<evidence type="ECO:0000313" key="2">
    <source>
        <dbReference type="Proteomes" id="UP000006729"/>
    </source>
</evidence>
<dbReference type="Gramene" id="Potri.012G023601.1.v4.1">
    <property type="protein sequence ID" value="Potri.012G023601.1.v4.1"/>
    <property type="gene ID" value="Potri.012G023601.v4.1"/>
</dbReference>
<protein>
    <submittedName>
        <fullName evidence="1">Uncharacterized protein</fullName>
    </submittedName>
</protein>
<keyword evidence="2" id="KW-1185">Reference proteome</keyword>
<name>A0A3N7HH28_POPTR</name>
<accession>A0A3N7HH28</accession>
<evidence type="ECO:0000313" key="1">
    <source>
        <dbReference type="EMBL" id="RQO98194.1"/>
    </source>
</evidence>